<name>A0A656GKT8_PSEA0</name>
<dbReference type="Gene3D" id="3.40.50.1980">
    <property type="entry name" value="Nitrogenase molybdenum iron protein domain"/>
    <property type="match status" value="1"/>
</dbReference>
<sequence>PADSAILFDGLDHPEYVIQFVIKPDHKDDPRLAKQIAEASGAQPGGELYVEALSPADGPASTYAKMFRYNVDTLTAAMKRNQ</sequence>
<dbReference type="EMBL" id="AEAG01001930">
    <property type="protein sequence ID" value="EGH26121.1"/>
    <property type="molecule type" value="Genomic_DNA"/>
</dbReference>
<accession>A0A656GKT8</accession>
<feature type="non-terminal residue" evidence="1">
    <location>
        <position position="1"/>
    </location>
</feature>
<dbReference type="GO" id="GO:0030001">
    <property type="term" value="P:metal ion transport"/>
    <property type="evidence" value="ECO:0007669"/>
    <property type="project" value="InterPro"/>
</dbReference>
<gene>
    <name evidence="1" type="ORF">PSYMO_33717</name>
</gene>
<dbReference type="GO" id="GO:0046872">
    <property type="term" value="F:metal ion binding"/>
    <property type="evidence" value="ECO:0007669"/>
    <property type="project" value="InterPro"/>
</dbReference>
<dbReference type="Pfam" id="PF01297">
    <property type="entry name" value="ZnuA"/>
    <property type="match status" value="1"/>
</dbReference>
<protein>
    <submittedName>
        <fullName evidence="1">Cation ABC transporter periplasmic cation-binding protein</fullName>
    </submittedName>
</protein>
<evidence type="ECO:0000313" key="2">
    <source>
        <dbReference type="Proteomes" id="UP000003465"/>
    </source>
</evidence>
<dbReference type="AlphaFoldDB" id="A0A656GKT8"/>
<dbReference type="Proteomes" id="UP000003465">
    <property type="component" value="Unassembled WGS sequence"/>
</dbReference>
<dbReference type="SUPFAM" id="SSF53807">
    <property type="entry name" value="Helical backbone' metal receptor"/>
    <property type="match status" value="1"/>
</dbReference>
<organism evidence="1 2">
    <name type="scientific">Pseudomonas amygdali pv. mori str. 301020</name>
    <dbReference type="NCBI Taxonomy" id="629261"/>
    <lineage>
        <taxon>Bacteria</taxon>
        <taxon>Pseudomonadati</taxon>
        <taxon>Pseudomonadota</taxon>
        <taxon>Gammaproteobacteria</taxon>
        <taxon>Pseudomonadales</taxon>
        <taxon>Pseudomonadaceae</taxon>
        <taxon>Pseudomonas</taxon>
        <taxon>Pseudomonas amygdali</taxon>
    </lineage>
</organism>
<proteinExistence type="predicted"/>
<comment type="caution">
    <text evidence="1">The sequence shown here is derived from an EMBL/GenBank/DDBJ whole genome shotgun (WGS) entry which is preliminary data.</text>
</comment>
<evidence type="ECO:0000313" key="1">
    <source>
        <dbReference type="EMBL" id="EGH26121.1"/>
    </source>
</evidence>
<reference evidence="1 2" key="1">
    <citation type="journal article" date="2011" name="PLoS Pathog.">
        <title>Dynamic evolution of pathogenicity revealed by sequencing and comparative genomics of 19 Pseudomonas syringae isolates.</title>
        <authorList>
            <person name="Baltrus D.A."/>
            <person name="Nishimura M.T."/>
            <person name="Romanchuk A."/>
            <person name="Chang J.H."/>
            <person name="Mukhtar M.S."/>
            <person name="Cherkis K."/>
            <person name="Roach J."/>
            <person name="Grant S.R."/>
            <person name="Jones C.D."/>
            <person name="Dangl J.L."/>
        </authorList>
    </citation>
    <scope>NUCLEOTIDE SEQUENCE [LARGE SCALE GENOMIC DNA]</scope>
    <source>
        <strain evidence="1 2">301020</strain>
    </source>
</reference>
<dbReference type="InterPro" id="IPR006127">
    <property type="entry name" value="ZnuA-like"/>
</dbReference>